<dbReference type="Proteomes" id="UP001597145">
    <property type="component" value="Unassembled WGS sequence"/>
</dbReference>
<comment type="caution">
    <text evidence="2">The sequence shown here is derived from an EMBL/GenBank/DDBJ whole genome shotgun (WGS) entry which is preliminary data.</text>
</comment>
<feature type="compositionally biased region" description="Basic residues" evidence="1">
    <location>
        <begin position="108"/>
        <end position="121"/>
    </location>
</feature>
<dbReference type="Gene3D" id="3.30.160.100">
    <property type="entry name" value="Ribosome hibernation promotion factor-like"/>
    <property type="match status" value="1"/>
</dbReference>
<dbReference type="EMBL" id="JBHUCP010000014">
    <property type="protein sequence ID" value="MFD1531708.1"/>
    <property type="molecule type" value="Genomic_DNA"/>
</dbReference>
<accession>A0ABW4FM63</accession>
<gene>
    <name evidence="2" type="ORF">ACFSCY_19945</name>
</gene>
<dbReference type="RefSeq" id="WP_343979844.1">
    <property type="nucleotide sequence ID" value="NZ_BAAAJG010000011.1"/>
</dbReference>
<proteinExistence type="predicted"/>
<protein>
    <submittedName>
        <fullName evidence="2">HPF/RaiA family ribosome-associated protein</fullName>
    </submittedName>
</protein>
<organism evidence="2 3">
    <name type="scientific">Pseudonocardia aurantiaca</name>
    <dbReference type="NCBI Taxonomy" id="75290"/>
    <lineage>
        <taxon>Bacteria</taxon>
        <taxon>Bacillati</taxon>
        <taxon>Actinomycetota</taxon>
        <taxon>Actinomycetes</taxon>
        <taxon>Pseudonocardiales</taxon>
        <taxon>Pseudonocardiaceae</taxon>
        <taxon>Pseudonocardia</taxon>
    </lineage>
</organism>
<keyword evidence="3" id="KW-1185">Reference proteome</keyword>
<evidence type="ECO:0000313" key="2">
    <source>
        <dbReference type="EMBL" id="MFD1531708.1"/>
    </source>
</evidence>
<reference evidence="3" key="1">
    <citation type="journal article" date="2019" name="Int. J. Syst. Evol. Microbiol.">
        <title>The Global Catalogue of Microorganisms (GCM) 10K type strain sequencing project: providing services to taxonomists for standard genome sequencing and annotation.</title>
        <authorList>
            <consortium name="The Broad Institute Genomics Platform"/>
            <consortium name="The Broad Institute Genome Sequencing Center for Infectious Disease"/>
            <person name="Wu L."/>
            <person name="Ma J."/>
        </authorList>
    </citation>
    <scope>NUCLEOTIDE SEQUENCE [LARGE SCALE GENOMIC DNA]</scope>
    <source>
        <strain evidence="3">JCM 12165</strain>
    </source>
</reference>
<name>A0ABW4FM63_9PSEU</name>
<dbReference type="SUPFAM" id="SSF69754">
    <property type="entry name" value="Ribosome binding protein Y (YfiA homologue)"/>
    <property type="match status" value="1"/>
</dbReference>
<feature type="region of interest" description="Disordered" evidence="1">
    <location>
        <begin position="99"/>
        <end position="121"/>
    </location>
</feature>
<evidence type="ECO:0000313" key="3">
    <source>
        <dbReference type="Proteomes" id="UP001597145"/>
    </source>
</evidence>
<evidence type="ECO:0000256" key="1">
    <source>
        <dbReference type="SAM" id="MobiDB-lite"/>
    </source>
</evidence>
<sequence>MSGIENSPAGTLEERLRVGAGFAAADRPRILGALSALAPHLSGWEHDQVDLEVSLKDAEGPDQKVTLQVWLAGRAHLVATSHERDVDHALAEVRRDMVRQIEDERSRREPRKRRRTRKTTA</sequence>
<dbReference type="InterPro" id="IPR036567">
    <property type="entry name" value="RHF-like"/>
</dbReference>